<dbReference type="EMBL" id="MH460461">
    <property type="protein sequence ID" value="AXG66853.1"/>
    <property type="molecule type" value="Genomic_DNA"/>
</dbReference>
<protein>
    <submittedName>
        <fullName evidence="1">Uncharacterized protein</fullName>
    </submittedName>
</protein>
<gene>
    <name evidence="1" type="ORF">JA29_127</name>
</gene>
<evidence type="ECO:0000313" key="2">
    <source>
        <dbReference type="Proteomes" id="UP000263326"/>
    </source>
</evidence>
<sequence length="114" mass="12732">MFKKTRYRSLERTLVVDSRVREVTQNHNTPIRSQTHAVGVPEDEIFNSISVIVGPKGYALPATKGFLHIDTGEPLKIQIGSVFVDIHGQLLLTGALPESILVSEVEQRVHVIQY</sequence>
<proteinExistence type="predicted"/>
<organism evidence="1 2">
    <name type="scientific">Dickeya phage vB_DsoM_JA29</name>
    <dbReference type="NCBI Taxonomy" id="2283031"/>
    <lineage>
        <taxon>Viruses</taxon>
        <taxon>Duplodnaviria</taxon>
        <taxon>Heunggongvirae</taxon>
        <taxon>Uroviricota</taxon>
        <taxon>Caudoviricetes</taxon>
        <taxon>Salmondvirus</taxon>
        <taxon>Salmondvirus JA29</taxon>
    </lineage>
</organism>
<evidence type="ECO:0000313" key="1">
    <source>
        <dbReference type="EMBL" id="AXG66853.1"/>
    </source>
</evidence>
<reference evidence="1 2" key="1">
    <citation type="journal article" date="2018" name="Front. Microbiol.">
        <title>Jumbo Bacteriophages Are Represented Within an Increasing Diversity of Environmental Viruses Infecting the Emerging Phytopathogen, Dickeya solani.</title>
        <authorList>
            <person name="Day A.W."/>
            <person name="Ahn J."/>
            <person name="Salmond G.P.C."/>
        </authorList>
    </citation>
    <scope>NUCLEOTIDE SEQUENCE [LARGE SCALE GENOMIC DNA]</scope>
</reference>
<name>A0A384ZX58_9CAUD</name>
<keyword evidence="2" id="KW-1185">Reference proteome</keyword>
<accession>A0A384ZX58</accession>
<dbReference type="Proteomes" id="UP000263326">
    <property type="component" value="Segment"/>
</dbReference>